<dbReference type="RefSeq" id="WP_073126906.1">
    <property type="nucleotide sequence ID" value="NZ_BAABCH010000088.1"/>
</dbReference>
<evidence type="ECO:0000313" key="2">
    <source>
        <dbReference type="Proteomes" id="UP000243255"/>
    </source>
</evidence>
<gene>
    <name evidence="1" type="ORF">SAMN04488530_12828</name>
</gene>
<protein>
    <submittedName>
        <fullName evidence="1">Uncharacterized protein</fullName>
    </submittedName>
</protein>
<sequence length="59" mass="6625">MAKELKLFTPEEPVIENNGTLETNVEELKSSNTDEQNTKLLEQINHKLDLLLSIEGGES</sequence>
<dbReference type="Proteomes" id="UP000243255">
    <property type="component" value="Unassembled WGS sequence"/>
</dbReference>
<proteinExistence type="predicted"/>
<organism evidence="1 2">
    <name type="scientific">Asaccharospora irregularis DSM 2635</name>
    <dbReference type="NCBI Taxonomy" id="1121321"/>
    <lineage>
        <taxon>Bacteria</taxon>
        <taxon>Bacillati</taxon>
        <taxon>Bacillota</taxon>
        <taxon>Clostridia</taxon>
        <taxon>Peptostreptococcales</taxon>
        <taxon>Peptostreptococcaceae</taxon>
        <taxon>Asaccharospora</taxon>
    </lineage>
</organism>
<dbReference type="AlphaFoldDB" id="A0A1M5RA66"/>
<name>A0A1M5RA66_9FIRM</name>
<evidence type="ECO:0000313" key="1">
    <source>
        <dbReference type="EMBL" id="SHH23234.1"/>
    </source>
</evidence>
<keyword evidence="2" id="KW-1185">Reference proteome</keyword>
<reference evidence="2" key="1">
    <citation type="submission" date="2016-11" db="EMBL/GenBank/DDBJ databases">
        <authorList>
            <person name="Varghese N."/>
            <person name="Submissions S."/>
        </authorList>
    </citation>
    <scope>NUCLEOTIDE SEQUENCE [LARGE SCALE GENOMIC DNA]</scope>
    <source>
        <strain evidence="2">DSM 2635</strain>
    </source>
</reference>
<dbReference type="EMBL" id="FQWX01000028">
    <property type="protein sequence ID" value="SHH23234.1"/>
    <property type="molecule type" value="Genomic_DNA"/>
</dbReference>
<dbReference type="STRING" id="1121321.SAMN04488530_12828"/>
<accession>A0A1M5RA66</accession>